<dbReference type="RefSeq" id="WP_143905339.1">
    <property type="nucleotide sequence ID" value="NZ_CP041765.1"/>
</dbReference>
<evidence type="ECO:0000256" key="2">
    <source>
        <dbReference type="SAM" id="SignalP"/>
    </source>
</evidence>
<evidence type="ECO:0000313" key="3">
    <source>
        <dbReference type="EMBL" id="QDQ96042.1"/>
    </source>
</evidence>
<dbReference type="Proteomes" id="UP000317344">
    <property type="component" value="Chromosome"/>
</dbReference>
<dbReference type="OrthoDB" id="4485874at2"/>
<feature type="transmembrane region" description="Helical" evidence="1">
    <location>
        <begin position="290"/>
        <end position="312"/>
    </location>
</feature>
<gene>
    <name evidence="3" type="ORF">FO059_00180</name>
</gene>
<reference evidence="3 4" key="2">
    <citation type="submission" date="2019-07" db="EMBL/GenBank/DDBJ databases">
        <authorList>
            <person name="Huang Y."/>
        </authorList>
    </citation>
    <scope>NUCLEOTIDE SEQUENCE [LARGE SCALE GENOMIC DNA]</scope>
    <source>
        <strain evidence="3 4">HY188</strain>
    </source>
</reference>
<dbReference type="AlphaFoldDB" id="A0A516WYZ1"/>
<dbReference type="InterPro" id="IPR023908">
    <property type="entry name" value="xxxLxxG_rpt"/>
</dbReference>
<sequence>MRFHLIPAAVLLAGLACVGTGAAVAYNDDPVVHASSPEQPQPSGGLGDARSSLRQANLPLSFLNNGVEQLTDGSRQLDDGAHQLADGLTQAREGGGQLSAGLDQLDGGVDQLGDGAAQISGGVDEVVDRLNTFAGMQGTITARLSTLADTLGSQPGPVTQGAAGDLRALVDTVNKEGLGPQTMARLDQLQGGARQLSYELNDPNAQFVAGMTQAAGGAQQLYDGLVLLDDGGQALIDGTGQLTEGVEPVGNMVSGISDNVKAATGALSSTSTSAAPASPPAAPTVDERAWWPYALIALGAVLIAVPGVRAAVVSRPAPRHGG</sequence>
<protein>
    <recommendedName>
        <fullName evidence="5">X-X-X-Leu-X-X-Gly heptad repeat-containing protein</fullName>
    </recommendedName>
</protein>
<evidence type="ECO:0008006" key="5">
    <source>
        <dbReference type="Google" id="ProtNLM"/>
    </source>
</evidence>
<dbReference type="NCBIfam" id="TIGR03057">
    <property type="entry name" value="xxxLxxG_by_4"/>
    <property type="match status" value="2"/>
</dbReference>
<name>A0A516WYZ1_9ACTN</name>
<feature type="signal peptide" evidence="2">
    <location>
        <begin position="1"/>
        <end position="25"/>
    </location>
</feature>
<evidence type="ECO:0000313" key="4">
    <source>
        <dbReference type="Proteomes" id="UP000317344"/>
    </source>
</evidence>
<keyword evidence="2" id="KW-0732">Signal</keyword>
<organism evidence="3 4">
    <name type="scientific">Tomitella fengzijianii</name>
    <dbReference type="NCBI Taxonomy" id="2597660"/>
    <lineage>
        <taxon>Bacteria</taxon>
        <taxon>Bacillati</taxon>
        <taxon>Actinomycetota</taxon>
        <taxon>Actinomycetes</taxon>
        <taxon>Mycobacteriales</taxon>
        <taxon>Tomitella</taxon>
    </lineage>
</organism>
<dbReference type="EMBL" id="CP041765">
    <property type="protein sequence ID" value="QDQ96042.1"/>
    <property type="molecule type" value="Genomic_DNA"/>
</dbReference>
<accession>A0A516WYZ1</accession>
<keyword evidence="1" id="KW-0812">Transmembrane</keyword>
<keyword evidence="1" id="KW-0472">Membrane</keyword>
<proteinExistence type="predicted"/>
<keyword evidence="1" id="KW-1133">Transmembrane helix</keyword>
<keyword evidence="4" id="KW-1185">Reference proteome</keyword>
<dbReference type="PROSITE" id="PS51257">
    <property type="entry name" value="PROKAR_LIPOPROTEIN"/>
    <property type="match status" value="1"/>
</dbReference>
<evidence type="ECO:0000256" key="1">
    <source>
        <dbReference type="SAM" id="Phobius"/>
    </source>
</evidence>
<feature type="chain" id="PRO_5021972673" description="X-X-X-Leu-X-X-Gly heptad repeat-containing protein" evidence="2">
    <location>
        <begin position="26"/>
        <end position="322"/>
    </location>
</feature>
<dbReference type="KEGG" id="toy:FO059_00180"/>
<reference evidence="3 4" key="1">
    <citation type="submission" date="2019-07" db="EMBL/GenBank/DDBJ databases">
        <title>Tomitella cavernea sp. nov., an actinomycete isolated from soil.</title>
        <authorList>
            <person name="Cheng J."/>
        </authorList>
    </citation>
    <scope>NUCLEOTIDE SEQUENCE [LARGE SCALE GENOMIC DNA]</scope>
    <source>
        <strain evidence="3 4">HY188</strain>
    </source>
</reference>